<name>A0AAU7TU50_9GAMM</name>
<evidence type="ECO:0000259" key="2">
    <source>
        <dbReference type="Pfam" id="PF26505"/>
    </source>
</evidence>
<proteinExistence type="predicted"/>
<gene>
    <name evidence="3" type="ORF">AAF463_16665</name>
</gene>
<accession>A0AAU7TU50</accession>
<organism evidence="3">
    <name type="scientific">Pantoea sp. BJ2</name>
    <dbReference type="NCBI Taxonomy" id="3141322"/>
    <lineage>
        <taxon>Bacteria</taxon>
        <taxon>Pseudomonadati</taxon>
        <taxon>Pseudomonadota</taxon>
        <taxon>Gammaproteobacteria</taxon>
        <taxon>Enterobacterales</taxon>
        <taxon>Erwiniaceae</taxon>
        <taxon>Pantoea</taxon>
    </lineage>
</organism>
<dbReference type="InterPro" id="IPR059013">
    <property type="entry name" value="DUF8168_N"/>
</dbReference>
<evidence type="ECO:0000313" key="3">
    <source>
        <dbReference type="EMBL" id="XBV44211.1"/>
    </source>
</evidence>
<dbReference type="InterPro" id="IPR059012">
    <property type="entry name" value="DUF8168_C"/>
</dbReference>
<dbReference type="Pfam" id="PF26505">
    <property type="entry name" value="DUF8168_N"/>
    <property type="match status" value="1"/>
</dbReference>
<reference evidence="3" key="1">
    <citation type="submission" date="2024-06" db="EMBL/GenBank/DDBJ databases">
        <title>Multiomics insights into the TNT degradation mechanism by Pantoea sp. BJ2 isolated from an ammunition destruction site.</title>
        <authorList>
            <person name="Luo J."/>
        </authorList>
    </citation>
    <scope>NUCLEOTIDE SEQUENCE</scope>
    <source>
        <strain evidence="3">BJ2</strain>
    </source>
</reference>
<dbReference type="EMBL" id="CP158292">
    <property type="protein sequence ID" value="XBV44211.1"/>
    <property type="molecule type" value="Genomic_DNA"/>
</dbReference>
<feature type="domain" description="DUF8168" evidence="2">
    <location>
        <begin position="4"/>
        <end position="105"/>
    </location>
</feature>
<evidence type="ECO:0008006" key="4">
    <source>
        <dbReference type="Google" id="ProtNLM"/>
    </source>
</evidence>
<dbReference type="Pfam" id="PF26504">
    <property type="entry name" value="DUF8168_C"/>
    <property type="match status" value="1"/>
</dbReference>
<feature type="domain" description="DUF8168" evidence="1">
    <location>
        <begin position="126"/>
        <end position="240"/>
    </location>
</feature>
<protein>
    <recommendedName>
        <fullName evidence="4">DUF4145 domain-containing protein</fullName>
    </recommendedName>
</protein>
<evidence type="ECO:0000259" key="1">
    <source>
        <dbReference type="Pfam" id="PF26504"/>
    </source>
</evidence>
<dbReference type="AlphaFoldDB" id="A0AAU7TU50"/>
<dbReference type="RefSeq" id="WP_350261148.1">
    <property type="nucleotide sequence ID" value="NZ_CP158292.1"/>
</dbReference>
<sequence length="243" mass="28270">MSIYTFIGTIHPNRAIIENHNFKAKISFHAAENKTAFFNVDVRILMNQLLVYVEGDDVFDPFTMRNFVQGLVEDDLAKVAFITGHSYRAEVMRVINDSLEWDEVYGINNTLIQHYYPIKDYKASLERIRNHSKGEIGYFISNALSNMNEALKSINDSSFYCNRALECLRNHNSLRMGKTKEKDWNLFKETLGLEGDFIKEKVGSLQLNSRHGRPEILSEQQYNECIRATWAVFYKYLDVIESK</sequence>